<evidence type="ECO:0000313" key="2">
    <source>
        <dbReference type="Proteomes" id="UP000466848"/>
    </source>
</evidence>
<gene>
    <name evidence="1" type="ORF">Ami103574_12400</name>
</gene>
<dbReference type="AlphaFoldDB" id="A0A858BY66"/>
<organism evidence="1 2">
    <name type="scientific">Aminipila butyrica</name>
    <dbReference type="NCBI Taxonomy" id="433296"/>
    <lineage>
        <taxon>Bacteria</taxon>
        <taxon>Bacillati</taxon>
        <taxon>Bacillota</taxon>
        <taxon>Clostridia</taxon>
        <taxon>Peptostreptococcales</taxon>
        <taxon>Anaerovoracaceae</taxon>
        <taxon>Aminipila</taxon>
    </lineage>
</organism>
<reference evidence="1 2" key="1">
    <citation type="submission" date="2020-02" db="EMBL/GenBank/DDBJ databases">
        <authorList>
            <person name="Kim Y.B."/>
            <person name="Roh S.W."/>
        </authorList>
    </citation>
    <scope>NUCLEOTIDE SEQUENCE [LARGE SCALE GENOMIC DNA]</scope>
    <source>
        <strain evidence="1 2">DSM 103574</strain>
    </source>
</reference>
<evidence type="ECO:0000313" key="1">
    <source>
        <dbReference type="EMBL" id="QIB70048.1"/>
    </source>
</evidence>
<dbReference type="KEGG" id="abut:Ami103574_12400"/>
<dbReference type="RefSeq" id="WP_163067288.1">
    <property type="nucleotide sequence ID" value="NZ_CP048649.1"/>
</dbReference>
<keyword evidence="2" id="KW-1185">Reference proteome</keyword>
<dbReference type="EMBL" id="CP048649">
    <property type="protein sequence ID" value="QIB70048.1"/>
    <property type="molecule type" value="Genomic_DNA"/>
</dbReference>
<proteinExistence type="predicted"/>
<sequence length="107" mass="12266">MKFNIKFCYYILKACSYGFMTSTWIGEEMCFFFSRQVVSRAESATVRVLPGQRSMKGTVNSDGKEVGISGARSQNCTHKYLKYNARLGDWYGIEKFVINQHGYVGIY</sequence>
<accession>A0A858BY66</accession>
<dbReference type="Proteomes" id="UP000466848">
    <property type="component" value="Chromosome"/>
</dbReference>
<protein>
    <submittedName>
        <fullName evidence="1">Uncharacterized protein</fullName>
    </submittedName>
</protein>
<name>A0A858BY66_9FIRM</name>